<dbReference type="RefSeq" id="WP_101456318.1">
    <property type="nucleotide sequence ID" value="NZ_PCHA01000037.1"/>
</dbReference>
<feature type="region of interest" description="Disordered" evidence="1">
    <location>
        <begin position="562"/>
        <end position="604"/>
    </location>
</feature>
<organism evidence="2 3">
    <name type="scientific">Bifidobacterium pseudolongum subsp. globosum</name>
    <dbReference type="NCBI Taxonomy" id="1690"/>
    <lineage>
        <taxon>Bacteria</taxon>
        <taxon>Bacillati</taxon>
        <taxon>Actinomycetota</taxon>
        <taxon>Actinomycetes</taxon>
        <taxon>Bifidobacteriales</taxon>
        <taxon>Bifidobacteriaceae</taxon>
        <taxon>Bifidobacterium</taxon>
    </lineage>
</organism>
<dbReference type="EMBL" id="PCHA01000037">
    <property type="protein sequence ID" value="PKU93260.1"/>
    <property type="molecule type" value="Genomic_DNA"/>
</dbReference>
<dbReference type="Proteomes" id="UP000233722">
    <property type="component" value="Unassembled WGS sequence"/>
</dbReference>
<accession>A0A2N3QNK8</accession>
<dbReference type="Gene3D" id="3.40.50.300">
    <property type="entry name" value="P-loop containing nucleotide triphosphate hydrolases"/>
    <property type="match status" value="1"/>
</dbReference>
<evidence type="ECO:0000313" key="2">
    <source>
        <dbReference type="EMBL" id="PKU93260.1"/>
    </source>
</evidence>
<dbReference type="AlphaFoldDB" id="A0A2N3QNK8"/>
<keyword evidence="2" id="KW-0132">Cell division</keyword>
<sequence>MAETRPLRRIKLTRLFPDGINPDNPDDMMRLTRAIQEKAAKDPDKYGGYLIDSISDDGQYAVIAPMAMPTDDKTLQKLVAQGEARAEEIDVADSIGEARQKQTVDRIELNYASSTDPAIIHEAGKTWKVIDFIPRTSVKCAVMLQLMDERTISVRQQFADALGIARYPWQIRITPTAEGGWKIRIRSTTLTYRPSTHDRKLQETVESVGAPGWFFKGDADNGVITVYPGMLPTFPKVINPPKQMWDSADLHHGYFAMRLPDRGRETGDLLANNWQDAPGVLVAGASNGGKSVVINNLVYSALSAGCDIAVCDDADKSADFIWCRDWVIDHGWGCDSKESIAATLQHVLDICAHRANLIKQYGKMNYYGLPEDVRRENPVLLLVCDEIAQWASPLTVPPGLSKDNPTRIKMEYEKGINATNYMLLRLISQKARFAGICFLYASQSATAPNGLDPSVRTNLSSRIIVGAKVSDSVRDNVLNDAKSAPKVGEYLISSGVSVGTGVCELGGKEACVYKSFYVDDKAHGLEFSDILRQHLMQRRPPQGNGQAGHWDWGSIVRTVPAASEKPDDGSMYADDDEPVSRLEQEGGFGEDGRDVAERDAPLRGAARAAHMSAIEQAKLTAQLSAEKGM</sequence>
<reference evidence="2 3" key="1">
    <citation type="submission" date="2017-10" db="EMBL/GenBank/DDBJ databases">
        <title>Bifidobacterium genomics.</title>
        <authorList>
            <person name="Lugli G.A."/>
            <person name="Milani C."/>
            <person name="Mancabelli L."/>
        </authorList>
    </citation>
    <scope>NUCLEOTIDE SEQUENCE [LARGE SCALE GENOMIC DNA]</scope>
    <source>
        <strain evidence="2 3">1747B</strain>
    </source>
</reference>
<evidence type="ECO:0000313" key="3">
    <source>
        <dbReference type="Proteomes" id="UP000233722"/>
    </source>
</evidence>
<protein>
    <submittedName>
        <fullName evidence="2">Cell division protein FtsK</fullName>
    </submittedName>
</protein>
<dbReference type="SUPFAM" id="SSF52540">
    <property type="entry name" value="P-loop containing nucleoside triphosphate hydrolases"/>
    <property type="match status" value="1"/>
</dbReference>
<dbReference type="GO" id="GO:0051301">
    <property type="term" value="P:cell division"/>
    <property type="evidence" value="ECO:0007669"/>
    <property type="project" value="UniProtKB-KW"/>
</dbReference>
<dbReference type="InterPro" id="IPR027417">
    <property type="entry name" value="P-loop_NTPase"/>
</dbReference>
<comment type="caution">
    <text evidence="2">The sequence shown here is derived from an EMBL/GenBank/DDBJ whole genome shotgun (WGS) entry which is preliminary data.</text>
</comment>
<proteinExistence type="predicted"/>
<keyword evidence="2" id="KW-0131">Cell cycle</keyword>
<evidence type="ECO:0000256" key="1">
    <source>
        <dbReference type="SAM" id="MobiDB-lite"/>
    </source>
</evidence>
<gene>
    <name evidence="2" type="ORF">CQR45_1791</name>
</gene>
<name>A0A2N3QNK8_9BIFI</name>
<feature type="compositionally biased region" description="Basic and acidic residues" evidence="1">
    <location>
        <begin position="578"/>
        <end position="601"/>
    </location>
</feature>